<comment type="caution">
    <text evidence="2">The sequence shown here is derived from an EMBL/GenBank/DDBJ whole genome shotgun (WGS) entry which is preliminary data.</text>
</comment>
<name>A0A2C6JVE7_9APIC</name>
<proteinExistence type="inferred from homology"/>
<evidence type="ECO:0000313" key="2">
    <source>
        <dbReference type="EMBL" id="PHJ18811.1"/>
    </source>
</evidence>
<gene>
    <name evidence="2" type="ORF">CSUI_007358</name>
</gene>
<dbReference type="VEuPathDB" id="ToxoDB:CSUI_007358"/>
<reference evidence="2 3" key="1">
    <citation type="journal article" date="2017" name="Int. J. Parasitol.">
        <title>The genome of the protozoan parasite Cystoisospora suis and a reverse vaccinology approach to identify vaccine candidates.</title>
        <authorList>
            <person name="Palmieri N."/>
            <person name="Shrestha A."/>
            <person name="Ruttkowski B."/>
            <person name="Beck T."/>
            <person name="Vogl C."/>
            <person name="Tomley F."/>
            <person name="Blake D.P."/>
            <person name="Joachim A."/>
        </authorList>
    </citation>
    <scope>NUCLEOTIDE SEQUENCE [LARGE SCALE GENOMIC DNA]</scope>
    <source>
        <strain evidence="2 3">Wien I</strain>
    </source>
</reference>
<dbReference type="PANTHER" id="PTHR11552">
    <property type="entry name" value="GLUCOSE-METHANOL-CHOLINE GMC OXIDOREDUCTASE"/>
    <property type="match status" value="1"/>
</dbReference>
<dbReference type="InterPro" id="IPR012132">
    <property type="entry name" value="GMC_OxRdtase"/>
</dbReference>
<dbReference type="RefSeq" id="XP_067920516.1">
    <property type="nucleotide sequence ID" value="XM_068067504.1"/>
</dbReference>
<dbReference type="PANTHER" id="PTHR11552:SF227">
    <property type="entry name" value="GLUCOSE DEHYDROGENASE [FAD, QUINONE]-LIKE PROTEIN"/>
    <property type="match status" value="1"/>
</dbReference>
<feature type="non-terminal residue" evidence="2">
    <location>
        <position position="101"/>
    </location>
</feature>
<evidence type="ECO:0000313" key="3">
    <source>
        <dbReference type="Proteomes" id="UP000221165"/>
    </source>
</evidence>
<dbReference type="AlphaFoldDB" id="A0A2C6JVE7"/>
<dbReference type="GeneID" id="94430715"/>
<dbReference type="GO" id="GO:0050660">
    <property type="term" value="F:flavin adenine dinucleotide binding"/>
    <property type="evidence" value="ECO:0007669"/>
    <property type="project" value="InterPro"/>
</dbReference>
<sequence length="101" mass="10916">MIGYLTTLRHAFAWPPGKSLLPTCETPLLPSYDFIIVGSGSAGAVLAGRLSSSAYSRLSSGERKHPTVLLIEAGSLPDLRVISPHVIPLMTLENQRSDIDW</sequence>
<keyword evidence="3" id="KW-1185">Reference proteome</keyword>
<dbReference type="Proteomes" id="UP000221165">
    <property type="component" value="Unassembled WGS sequence"/>
</dbReference>
<dbReference type="EMBL" id="MIGC01003872">
    <property type="protein sequence ID" value="PHJ18811.1"/>
    <property type="molecule type" value="Genomic_DNA"/>
</dbReference>
<comment type="similarity">
    <text evidence="1">Belongs to the GMC oxidoreductase family.</text>
</comment>
<accession>A0A2C6JVE7</accession>
<dbReference type="GO" id="GO:0016491">
    <property type="term" value="F:oxidoreductase activity"/>
    <property type="evidence" value="ECO:0007669"/>
    <property type="project" value="TreeGrafter"/>
</dbReference>
<dbReference type="Gene3D" id="3.50.50.60">
    <property type="entry name" value="FAD/NAD(P)-binding domain"/>
    <property type="match status" value="1"/>
</dbReference>
<protein>
    <submittedName>
        <fullName evidence="2">Glucose dehydrogenase</fullName>
    </submittedName>
</protein>
<dbReference type="InterPro" id="IPR036188">
    <property type="entry name" value="FAD/NAD-bd_sf"/>
</dbReference>
<dbReference type="SUPFAM" id="SSF51905">
    <property type="entry name" value="FAD/NAD(P)-binding domain"/>
    <property type="match status" value="1"/>
</dbReference>
<evidence type="ECO:0000256" key="1">
    <source>
        <dbReference type="ARBA" id="ARBA00010790"/>
    </source>
</evidence>
<organism evidence="2 3">
    <name type="scientific">Cystoisospora suis</name>
    <dbReference type="NCBI Taxonomy" id="483139"/>
    <lineage>
        <taxon>Eukaryota</taxon>
        <taxon>Sar</taxon>
        <taxon>Alveolata</taxon>
        <taxon>Apicomplexa</taxon>
        <taxon>Conoidasida</taxon>
        <taxon>Coccidia</taxon>
        <taxon>Eucoccidiorida</taxon>
        <taxon>Eimeriorina</taxon>
        <taxon>Sarcocystidae</taxon>
        <taxon>Cystoisospora</taxon>
    </lineage>
</organism>